<name>A0AAE1X0Q5_9LAMI</name>
<feature type="domain" description="RNase H type-1" evidence="1">
    <location>
        <begin position="118"/>
        <end position="208"/>
    </location>
</feature>
<reference evidence="2" key="2">
    <citation type="journal article" date="2024" name="Plant">
        <title>Genomic evolution and insights into agronomic trait innovations of Sesamum species.</title>
        <authorList>
            <person name="Miao H."/>
            <person name="Wang L."/>
            <person name="Qu L."/>
            <person name="Liu H."/>
            <person name="Sun Y."/>
            <person name="Le M."/>
            <person name="Wang Q."/>
            <person name="Wei S."/>
            <person name="Zheng Y."/>
            <person name="Lin W."/>
            <person name="Duan Y."/>
            <person name="Cao H."/>
            <person name="Xiong S."/>
            <person name="Wang X."/>
            <person name="Wei L."/>
            <person name="Li C."/>
            <person name="Ma Q."/>
            <person name="Ju M."/>
            <person name="Zhao R."/>
            <person name="Li G."/>
            <person name="Mu C."/>
            <person name="Tian Q."/>
            <person name="Mei H."/>
            <person name="Zhang T."/>
            <person name="Gao T."/>
            <person name="Zhang H."/>
        </authorList>
    </citation>
    <scope>NUCLEOTIDE SEQUENCE</scope>
    <source>
        <strain evidence="2">K16</strain>
    </source>
</reference>
<dbReference type="InterPro" id="IPR036397">
    <property type="entry name" value="RNaseH_sf"/>
</dbReference>
<reference evidence="2" key="1">
    <citation type="submission" date="2020-06" db="EMBL/GenBank/DDBJ databases">
        <authorList>
            <person name="Li T."/>
            <person name="Hu X."/>
            <person name="Zhang T."/>
            <person name="Song X."/>
            <person name="Zhang H."/>
            <person name="Dai N."/>
            <person name="Sheng W."/>
            <person name="Hou X."/>
            <person name="Wei L."/>
        </authorList>
    </citation>
    <scope>NUCLEOTIDE SEQUENCE</scope>
    <source>
        <strain evidence="2">K16</strain>
        <tissue evidence="2">Leaf</tissue>
    </source>
</reference>
<evidence type="ECO:0000313" key="3">
    <source>
        <dbReference type="Proteomes" id="UP001289374"/>
    </source>
</evidence>
<dbReference type="InterPro" id="IPR012337">
    <property type="entry name" value="RNaseH-like_sf"/>
</dbReference>
<evidence type="ECO:0000313" key="2">
    <source>
        <dbReference type="EMBL" id="KAK4403177.1"/>
    </source>
</evidence>
<organism evidence="2 3">
    <name type="scientific">Sesamum angolense</name>
    <dbReference type="NCBI Taxonomy" id="2727404"/>
    <lineage>
        <taxon>Eukaryota</taxon>
        <taxon>Viridiplantae</taxon>
        <taxon>Streptophyta</taxon>
        <taxon>Embryophyta</taxon>
        <taxon>Tracheophyta</taxon>
        <taxon>Spermatophyta</taxon>
        <taxon>Magnoliopsida</taxon>
        <taxon>eudicotyledons</taxon>
        <taxon>Gunneridae</taxon>
        <taxon>Pentapetalae</taxon>
        <taxon>asterids</taxon>
        <taxon>lamiids</taxon>
        <taxon>Lamiales</taxon>
        <taxon>Pedaliaceae</taxon>
        <taxon>Sesamum</taxon>
    </lineage>
</organism>
<dbReference type="GO" id="GO:0004523">
    <property type="term" value="F:RNA-DNA hybrid ribonuclease activity"/>
    <property type="evidence" value="ECO:0007669"/>
    <property type="project" value="InterPro"/>
</dbReference>
<dbReference type="Pfam" id="PF13456">
    <property type="entry name" value="RVT_3"/>
    <property type="match status" value="1"/>
</dbReference>
<dbReference type="CDD" id="cd09279">
    <property type="entry name" value="RNase_HI_like"/>
    <property type="match status" value="1"/>
</dbReference>
<accession>A0AAE1X0Q5</accession>
<dbReference type="PANTHER" id="PTHR48475">
    <property type="entry name" value="RIBONUCLEASE H"/>
    <property type="match status" value="1"/>
</dbReference>
<dbReference type="GO" id="GO:0003676">
    <property type="term" value="F:nucleic acid binding"/>
    <property type="evidence" value="ECO:0007669"/>
    <property type="project" value="InterPro"/>
</dbReference>
<gene>
    <name evidence="2" type="ORF">Sango_1058400</name>
</gene>
<sequence>MDRRVLTSIEELKAYLAKLPLLVEPIPRDTIYIYISSMSQAVSSVLVREEDGVRINTLLKQVLGKPKAFRRLIKWAIELSEYDISYIPRTTIKAQALAYFVFEMMGTTQEEKPWLLHVDASSKTQESGADVVISSPQGENKEFAIKFNFEASNNEVEYEALVLGMRMAQNVGALHLRAYSDSQLIVKQVSREYEANQENMVQYLKQIELKANIKSFQL</sequence>
<dbReference type="PANTHER" id="PTHR48475:SF2">
    <property type="entry name" value="RIBONUCLEASE H"/>
    <property type="match status" value="1"/>
</dbReference>
<evidence type="ECO:0000259" key="1">
    <source>
        <dbReference type="Pfam" id="PF13456"/>
    </source>
</evidence>
<dbReference type="InterPro" id="IPR002156">
    <property type="entry name" value="RNaseH_domain"/>
</dbReference>
<keyword evidence="3" id="KW-1185">Reference proteome</keyword>
<comment type="caution">
    <text evidence="2">The sequence shown here is derived from an EMBL/GenBank/DDBJ whole genome shotgun (WGS) entry which is preliminary data.</text>
</comment>
<dbReference type="Gene3D" id="3.30.420.10">
    <property type="entry name" value="Ribonuclease H-like superfamily/Ribonuclease H"/>
    <property type="match status" value="1"/>
</dbReference>
<dbReference type="Proteomes" id="UP001289374">
    <property type="component" value="Unassembled WGS sequence"/>
</dbReference>
<dbReference type="EMBL" id="JACGWL010000005">
    <property type="protein sequence ID" value="KAK4403177.1"/>
    <property type="molecule type" value="Genomic_DNA"/>
</dbReference>
<protein>
    <recommendedName>
        <fullName evidence="1">RNase H type-1 domain-containing protein</fullName>
    </recommendedName>
</protein>
<dbReference type="SUPFAM" id="SSF53098">
    <property type="entry name" value="Ribonuclease H-like"/>
    <property type="match status" value="1"/>
</dbReference>
<dbReference type="AlphaFoldDB" id="A0AAE1X0Q5"/>
<proteinExistence type="predicted"/>